<reference evidence="7" key="1">
    <citation type="submission" date="2022-08" db="EMBL/GenBank/DDBJ databases">
        <authorList>
            <consortium name="DOE Joint Genome Institute"/>
            <person name="Min B."/>
            <person name="Sierra-Patev S."/>
            <person name="Naranjo-Ortiz M."/>
            <person name="Looney B."/>
            <person name="Konkel Z."/>
            <person name="Slot J.C."/>
            <person name="Sakamoto Y."/>
            <person name="Steenwyk J.L."/>
            <person name="Rokas A."/>
            <person name="Carro J."/>
            <person name="Camarero S."/>
            <person name="Ferreira P."/>
            <person name="Molpeceres G."/>
            <person name="Ruiz-duenas F.J."/>
            <person name="Serrano A."/>
            <person name="Henrissat B."/>
            <person name="Drula E."/>
            <person name="Hughes K.W."/>
            <person name="Mata J.L."/>
            <person name="Ishikawa N.K."/>
            <person name="Vargas-Isla R."/>
            <person name="Ushijima S."/>
            <person name="Smith C.A."/>
            <person name="Ahrendt S."/>
            <person name="Andreopoulos W."/>
            <person name="He G."/>
            <person name="LaButti K."/>
            <person name="Lipzen A."/>
            <person name="Ng V."/>
            <person name="Riley R."/>
            <person name="Sandor L."/>
            <person name="Barry K."/>
            <person name="Martinez A.T."/>
            <person name="Xiao Y."/>
            <person name="Gibbons J.G."/>
            <person name="Terashima K."/>
            <person name="Hibbett D.S."/>
            <person name="Grigoriev I.V."/>
        </authorList>
    </citation>
    <scope>NUCLEOTIDE SEQUENCE</scope>
    <source>
        <strain evidence="7">ET3784</strain>
    </source>
</reference>
<keyword evidence="2 4" id="KW-0863">Zinc-finger</keyword>
<feature type="region of interest" description="Disordered" evidence="5">
    <location>
        <begin position="76"/>
        <end position="148"/>
    </location>
</feature>
<evidence type="ECO:0000256" key="5">
    <source>
        <dbReference type="SAM" id="MobiDB-lite"/>
    </source>
</evidence>
<evidence type="ECO:0000256" key="2">
    <source>
        <dbReference type="ARBA" id="ARBA00022771"/>
    </source>
</evidence>
<sequence>MSSREPMWYCHQCNAEMRPLMVPDPICASCYGDFVEKASQMEDPDDDPREFQHGDPMDDAGTDPFLMLFQTLMNRGAHEQPRSRPSSPPHNRSQSGNPPSSFAFQIRGGSGGPAVISIGGPNTLGGTRAGSEPSGRPSNMAEFLRSDNDRTPGIAGPLMAQYLMALLGNRGPYSEILGGFGDAAERGRVGDYVFNQEALDQIISNLMENSNASRPVPATDEIMDKLPREILDVRCTFNTNQLVVQPEFSYSRYSQNTGKRLQLQTEDPDEQIVITLPCGHPFHSPCIIPWLKSSGTCPVCRHQLIPQPEHHPLPPREPSPPSGSGSSRNSGNGSEGIFQHLFGSMLSGGSGSNSSSSGGRSPNQPDGQNHSSNQSSNTRGGQSSGDHHLPGGWDNELD</sequence>
<feature type="compositionally biased region" description="Polar residues" evidence="5">
    <location>
        <begin position="362"/>
        <end position="381"/>
    </location>
</feature>
<dbReference type="GO" id="GO:0005737">
    <property type="term" value="C:cytoplasm"/>
    <property type="evidence" value="ECO:0007669"/>
    <property type="project" value="TreeGrafter"/>
</dbReference>
<feature type="compositionally biased region" description="Low complexity" evidence="5">
    <location>
        <begin position="322"/>
        <end position="336"/>
    </location>
</feature>
<dbReference type="SMART" id="SM00184">
    <property type="entry name" value="RING"/>
    <property type="match status" value="1"/>
</dbReference>
<dbReference type="Proteomes" id="UP001176059">
    <property type="component" value="Unassembled WGS sequence"/>
</dbReference>
<feature type="domain" description="RING-type" evidence="6">
    <location>
        <begin position="267"/>
        <end position="301"/>
    </location>
</feature>
<evidence type="ECO:0000313" key="8">
    <source>
        <dbReference type="Proteomes" id="UP001176059"/>
    </source>
</evidence>
<dbReference type="PROSITE" id="PS50089">
    <property type="entry name" value="ZF_RING_2"/>
    <property type="match status" value="1"/>
</dbReference>
<keyword evidence="1" id="KW-0479">Metal-binding</keyword>
<dbReference type="CDD" id="cd16454">
    <property type="entry name" value="RING-H2_PA-TM-RING"/>
    <property type="match status" value="1"/>
</dbReference>
<dbReference type="GO" id="GO:0061630">
    <property type="term" value="F:ubiquitin protein ligase activity"/>
    <property type="evidence" value="ECO:0007669"/>
    <property type="project" value="TreeGrafter"/>
</dbReference>
<evidence type="ECO:0000256" key="4">
    <source>
        <dbReference type="PROSITE-ProRule" id="PRU00175"/>
    </source>
</evidence>
<protein>
    <recommendedName>
        <fullName evidence="6">RING-type domain-containing protein</fullName>
    </recommendedName>
</protein>
<proteinExistence type="predicted"/>
<evidence type="ECO:0000256" key="1">
    <source>
        <dbReference type="ARBA" id="ARBA00022723"/>
    </source>
</evidence>
<dbReference type="InterPro" id="IPR001841">
    <property type="entry name" value="Znf_RING"/>
</dbReference>
<dbReference type="EMBL" id="JANVFO010000005">
    <property type="protein sequence ID" value="KAJ3736337.1"/>
    <property type="molecule type" value="Genomic_DNA"/>
</dbReference>
<dbReference type="GO" id="GO:0008270">
    <property type="term" value="F:zinc ion binding"/>
    <property type="evidence" value="ECO:0007669"/>
    <property type="project" value="UniProtKB-KW"/>
</dbReference>
<gene>
    <name evidence="7" type="ORF">DFJ43DRAFT_1051633</name>
</gene>
<dbReference type="Gene3D" id="3.30.40.10">
    <property type="entry name" value="Zinc/RING finger domain, C3HC4 (zinc finger)"/>
    <property type="match status" value="1"/>
</dbReference>
<reference evidence="7" key="2">
    <citation type="journal article" date="2023" name="Proc. Natl. Acad. Sci. U.S.A.">
        <title>A global phylogenomic analysis of the shiitake genus Lentinula.</title>
        <authorList>
            <person name="Sierra-Patev S."/>
            <person name="Min B."/>
            <person name="Naranjo-Ortiz M."/>
            <person name="Looney B."/>
            <person name="Konkel Z."/>
            <person name="Slot J.C."/>
            <person name="Sakamoto Y."/>
            <person name="Steenwyk J.L."/>
            <person name="Rokas A."/>
            <person name="Carro J."/>
            <person name="Camarero S."/>
            <person name="Ferreira P."/>
            <person name="Molpeceres G."/>
            <person name="Ruiz-Duenas F.J."/>
            <person name="Serrano A."/>
            <person name="Henrissat B."/>
            <person name="Drula E."/>
            <person name="Hughes K.W."/>
            <person name="Mata J.L."/>
            <person name="Ishikawa N.K."/>
            <person name="Vargas-Isla R."/>
            <person name="Ushijima S."/>
            <person name="Smith C.A."/>
            <person name="Donoghue J."/>
            <person name="Ahrendt S."/>
            <person name="Andreopoulos W."/>
            <person name="He G."/>
            <person name="LaButti K."/>
            <person name="Lipzen A."/>
            <person name="Ng V."/>
            <person name="Riley R."/>
            <person name="Sandor L."/>
            <person name="Barry K."/>
            <person name="Martinez A.T."/>
            <person name="Xiao Y."/>
            <person name="Gibbons J.G."/>
            <person name="Terashima K."/>
            <person name="Grigoriev I.V."/>
            <person name="Hibbett D."/>
        </authorList>
    </citation>
    <scope>NUCLEOTIDE SEQUENCE</scope>
    <source>
        <strain evidence="7">ET3784</strain>
    </source>
</reference>
<comment type="caution">
    <text evidence="7">The sequence shown here is derived from an EMBL/GenBank/DDBJ whole genome shotgun (WGS) entry which is preliminary data.</text>
</comment>
<evidence type="ECO:0000256" key="3">
    <source>
        <dbReference type="ARBA" id="ARBA00022833"/>
    </source>
</evidence>
<keyword evidence="3" id="KW-0862">Zinc</keyword>
<feature type="compositionally biased region" description="Low complexity" evidence="5">
    <location>
        <begin position="352"/>
        <end position="361"/>
    </location>
</feature>
<dbReference type="PANTHER" id="PTHR15710">
    <property type="entry name" value="E3 UBIQUITIN-PROTEIN LIGASE PRAJA"/>
    <property type="match status" value="1"/>
</dbReference>
<evidence type="ECO:0000259" key="6">
    <source>
        <dbReference type="PROSITE" id="PS50089"/>
    </source>
</evidence>
<dbReference type="AlphaFoldDB" id="A0AA38N4X7"/>
<evidence type="ECO:0000313" key="7">
    <source>
        <dbReference type="EMBL" id="KAJ3736337.1"/>
    </source>
</evidence>
<feature type="region of interest" description="Disordered" evidence="5">
    <location>
        <begin position="39"/>
        <end position="63"/>
    </location>
</feature>
<name>A0AA38N4X7_9AGAR</name>
<dbReference type="GO" id="GO:0016567">
    <property type="term" value="P:protein ubiquitination"/>
    <property type="evidence" value="ECO:0007669"/>
    <property type="project" value="TreeGrafter"/>
</dbReference>
<dbReference type="InterPro" id="IPR013083">
    <property type="entry name" value="Znf_RING/FYVE/PHD"/>
</dbReference>
<dbReference type="Pfam" id="PF13639">
    <property type="entry name" value="zf-RING_2"/>
    <property type="match status" value="1"/>
</dbReference>
<accession>A0AA38N4X7</accession>
<dbReference type="PANTHER" id="PTHR15710:SF243">
    <property type="entry name" value="E3 UBIQUITIN-PROTEIN LIGASE PRAJA-2 ISOFORM X1"/>
    <property type="match status" value="1"/>
</dbReference>
<feature type="compositionally biased region" description="Polar residues" evidence="5">
    <location>
        <begin position="94"/>
        <end position="103"/>
    </location>
</feature>
<keyword evidence="8" id="KW-1185">Reference proteome</keyword>
<dbReference type="SUPFAM" id="SSF57850">
    <property type="entry name" value="RING/U-box"/>
    <property type="match status" value="1"/>
</dbReference>
<feature type="region of interest" description="Disordered" evidence="5">
    <location>
        <begin position="306"/>
        <end position="398"/>
    </location>
</feature>
<feature type="compositionally biased region" description="Low complexity" evidence="5">
    <location>
        <begin position="83"/>
        <end position="93"/>
    </location>
</feature>
<organism evidence="7 8">
    <name type="scientific">Lentinula guzmanii</name>
    <dbReference type="NCBI Taxonomy" id="2804957"/>
    <lineage>
        <taxon>Eukaryota</taxon>
        <taxon>Fungi</taxon>
        <taxon>Dikarya</taxon>
        <taxon>Basidiomycota</taxon>
        <taxon>Agaricomycotina</taxon>
        <taxon>Agaricomycetes</taxon>
        <taxon>Agaricomycetidae</taxon>
        <taxon>Agaricales</taxon>
        <taxon>Marasmiineae</taxon>
        <taxon>Omphalotaceae</taxon>
        <taxon>Lentinula</taxon>
    </lineage>
</organism>